<organism evidence="2 3">
    <name type="scientific">Trichinella pseudospiralis</name>
    <name type="common">Parasitic roundworm</name>
    <dbReference type="NCBI Taxonomy" id="6337"/>
    <lineage>
        <taxon>Eukaryota</taxon>
        <taxon>Metazoa</taxon>
        <taxon>Ecdysozoa</taxon>
        <taxon>Nematoda</taxon>
        <taxon>Enoplea</taxon>
        <taxon>Dorylaimia</taxon>
        <taxon>Trichinellida</taxon>
        <taxon>Trichinellidae</taxon>
        <taxon>Trichinella</taxon>
    </lineage>
</organism>
<feature type="transmembrane region" description="Helical" evidence="1">
    <location>
        <begin position="43"/>
        <end position="64"/>
    </location>
</feature>
<keyword evidence="1" id="KW-0812">Transmembrane</keyword>
<evidence type="ECO:0000313" key="3">
    <source>
        <dbReference type="Proteomes" id="UP000054805"/>
    </source>
</evidence>
<dbReference type="Proteomes" id="UP000054805">
    <property type="component" value="Unassembled WGS sequence"/>
</dbReference>
<keyword evidence="3" id="KW-1185">Reference proteome</keyword>
<protein>
    <submittedName>
        <fullName evidence="2">Uncharacterized protein</fullName>
    </submittedName>
</protein>
<accession>A0A0V1JJ90</accession>
<proteinExistence type="predicted"/>
<keyword evidence="1" id="KW-1133">Transmembrane helix</keyword>
<reference evidence="2 3" key="1">
    <citation type="submission" date="2015-01" db="EMBL/GenBank/DDBJ databases">
        <title>Evolution of Trichinella species and genotypes.</title>
        <authorList>
            <person name="Korhonen P.K."/>
            <person name="Edoardo P."/>
            <person name="Giuseppe L.R."/>
            <person name="Gasser R.B."/>
        </authorList>
    </citation>
    <scope>NUCLEOTIDE SEQUENCE [LARGE SCALE GENOMIC DNA]</scope>
    <source>
        <strain evidence="2">ISS588</strain>
    </source>
</reference>
<comment type="caution">
    <text evidence="2">The sequence shown here is derived from an EMBL/GenBank/DDBJ whole genome shotgun (WGS) entry which is preliminary data.</text>
</comment>
<evidence type="ECO:0000313" key="2">
    <source>
        <dbReference type="EMBL" id="KRZ35058.1"/>
    </source>
</evidence>
<evidence type="ECO:0000256" key="1">
    <source>
        <dbReference type="SAM" id="Phobius"/>
    </source>
</evidence>
<name>A0A0V1JJ90_TRIPS</name>
<sequence length="166" mass="18990">MTAKVNGWITKILNGPVYIIAMLETTFAETVFIRVDWLNITSIFLHVVYLSLLKLVCANLLGNWPCRRDTLMRPLPSSSLDEYRLETQCMGATHSEQRRQTSTFHYHLVTTKKHLQQGQSCIQAKQRSDFGGNKKAQFTMKCLQTTTQSMQRFAFCKCTGSTRQSS</sequence>
<gene>
    <name evidence="2" type="ORF">T4B_2865</name>
</gene>
<keyword evidence="1" id="KW-0472">Membrane</keyword>
<dbReference type="EMBL" id="JYDS01000001">
    <property type="protein sequence ID" value="KRZ35058.1"/>
    <property type="molecule type" value="Genomic_DNA"/>
</dbReference>
<dbReference type="AlphaFoldDB" id="A0A0V1JJ90"/>